<dbReference type="STRING" id="1548207.AXK11_01100"/>
<dbReference type="RefSeq" id="WP_068628202.1">
    <property type="nucleotide sequence ID" value="NZ_LSZQ01000004.1"/>
</dbReference>
<evidence type="ECO:0000256" key="8">
    <source>
        <dbReference type="ARBA" id="ARBA00022989"/>
    </source>
</evidence>
<feature type="domain" description="Membrane insertase YidC/Oxa/ALB C-terminal" evidence="16">
    <location>
        <begin position="409"/>
        <end position="595"/>
    </location>
</feature>
<dbReference type="Proteomes" id="UP000070058">
    <property type="component" value="Unassembled WGS sequence"/>
</dbReference>
<keyword evidence="19" id="KW-1185">Reference proteome</keyword>
<dbReference type="Pfam" id="PF14849">
    <property type="entry name" value="YidC_periplas"/>
    <property type="match status" value="1"/>
</dbReference>
<dbReference type="InterPro" id="IPR001708">
    <property type="entry name" value="YidC/ALB3/OXA1/COX18"/>
</dbReference>
<dbReference type="InterPro" id="IPR047196">
    <property type="entry name" value="YidC_ALB_C"/>
</dbReference>
<comment type="function">
    <text evidence="13">Required for the insertion and/or proper folding and/or complex formation of integral membrane proteins into the membrane. Involved in integration of membrane proteins that insert both dependently and independently of the Sec translocase complex, as well as at least some lipoproteins. Aids folding of multispanning membrane proteins.</text>
</comment>
<evidence type="ECO:0000256" key="10">
    <source>
        <dbReference type="ARBA" id="ARBA00023186"/>
    </source>
</evidence>
<keyword evidence="10 13" id="KW-0143">Chaperone</keyword>
<dbReference type="InterPro" id="IPR019998">
    <property type="entry name" value="Membr_insert_YidC"/>
</dbReference>
<name>A0A139SUE2_9BACT</name>
<evidence type="ECO:0000256" key="6">
    <source>
        <dbReference type="ARBA" id="ARBA00022692"/>
    </source>
</evidence>
<evidence type="ECO:0000256" key="15">
    <source>
        <dbReference type="SAM" id="SignalP"/>
    </source>
</evidence>
<evidence type="ECO:0000256" key="14">
    <source>
        <dbReference type="SAM" id="MobiDB-lite"/>
    </source>
</evidence>
<evidence type="ECO:0000259" key="17">
    <source>
        <dbReference type="Pfam" id="PF14849"/>
    </source>
</evidence>
<feature type="compositionally biased region" description="Low complexity" evidence="14">
    <location>
        <begin position="601"/>
        <end position="615"/>
    </location>
</feature>
<dbReference type="GO" id="GO:0051205">
    <property type="term" value="P:protein insertion into membrane"/>
    <property type="evidence" value="ECO:0007669"/>
    <property type="project" value="TreeGrafter"/>
</dbReference>
<dbReference type="InterPro" id="IPR038221">
    <property type="entry name" value="YidC_periplasmic_sf"/>
</dbReference>
<evidence type="ECO:0000256" key="5">
    <source>
        <dbReference type="ARBA" id="ARBA00022475"/>
    </source>
</evidence>
<dbReference type="GO" id="GO:0032977">
    <property type="term" value="F:membrane insertase activity"/>
    <property type="evidence" value="ECO:0007669"/>
    <property type="project" value="InterPro"/>
</dbReference>
<keyword evidence="9 13" id="KW-0472">Membrane</keyword>
<dbReference type="InterPro" id="IPR028053">
    <property type="entry name" value="Membr_insert_YidC_N"/>
</dbReference>
<evidence type="ECO:0000256" key="3">
    <source>
        <dbReference type="ARBA" id="ARBA00015325"/>
    </source>
</evidence>
<feature type="transmembrane region" description="Helical" evidence="13">
    <location>
        <begin position="478"/>
        <end position="498"/>
    </location>
</feature>
<keyword evidence="7 13" id="KW-0653">Protein transport</keyword>
<sequence>MDKKNTVIGVLLLLAAFVALKFAPSPQPPVAPAPHGTAGSPGTQPAGSTTPAGTIATPGGIPPAVQPVATTAPTAAVAEISALNSTDSGHSTALLANGFIEVRLSNRSAAIEEVALRRFPEARGSSQHYIFNQVRTGPMLGITDLPGLPQSSTGGLGPRFEIVSQTPKEVTYRAILDGGRLELTRRYYLPDGNEPGTDPYQLQHQTTLRNLSGETLALPRLALSLGTVVPTGSDVYGQQLTSGYSDGKKQHFIEHTRLQGGGFLSLFGIGSREPTALLPTHANVRWASLGNRFFASILTPAAESPAVGLLTRRVPIATPDGSPQPTHYGLGAEALFDLSPLAPNASNTLAMDFYVGPKAYPRLSNSDNFKADQDKVMNYGMFRFFSQTLLTMMDWVHRWVSPLAPKWAWGWAVVITTLTLKIVFLPLTLAASRSAKRMQKIQPEMQALREKFKDNPQKMQQATMELFKKNKVNPMGGCLPILVTMPFFIGFFVMLRTASELRFESFLWAADLSAPDTVARVLGLPINIMPLLMGATMVIQMRLTPTPSADNMQAKLLKFMPWMFTLFCYNFSCALALYSTVNGIFTIGQQLIINRMKTDGPAAAPGSPAAPATGPAAGGGKRGGSKPMKNITPARKK</sequence>
<evidence type="ECO:0000313" key="18">
    <source>
        <dbReference type="EMBL" id="KXU38185.1"/>
    </source>
</evidence>
<keyword evidence="15" id="KW-0732">Signal</keyword>
<organism evidence="18 19">
    <name type="scientific">Cephaloticoccus primus</name>
    <dbReference type="NCBI Taxonomy" id="1548207"/>
    <lineage>
        <taxon>Bacteria</taxon>
        <taxon>Pseudomonadati</taxon>
        <taxon>Verrucomicrobiota</taxon>
        <taxon>Opitutia</taxon>
        <taxon>Opitutales</taxon>
        <taxon>Opitutaceae</taxon>
        <taxon>Cephaloticoccus</taxon>
    </lineage>
</organism>
<evidence type="ECO:0000256" key="9">
    <source>
        <dbReference type="ARBA" id="ARBA00023136"/>
    </source>
</evidence>
<dbReference type="Gene3D" id="2.70.98.90">
    <property type="match status" value="1"/>
</dbReference>
<dbReference type="NCBIfam" id="TIGR03592">
    <property type="entry name" value="yidC_oxa1_cterm"/>
    <property type="match status" value="1"/>
</dbReference>
<reference evidence="19" key="1">
    <citation type="submission" date="2016-02" db="EMBL/GenBank/DDBJ databases">
        <authorList>
            <person name="Sanders J.G."/>
            <person name="Lin J.Y."/>
            <person name="Wertz J.T."/>
            <person name="Russell J.A."/>
            <person name="Moreau C.S."/>
            <person name="Powell S."/>
        </authorList>
    </citation>
    <scope>NUCLEOTIDE SEQUENCE [LARGE SCALE GENOMIC DNA]</scope>
    <source>
        <strain evidence="19">CAG34</strain>
    </source>
</reference>
<feature type="domain" description="Membrane insertase YidC N-terminal" evidence="17">
    <location>
        <begin position="282"/>
        <end position="391"/>
    </location>
</feature>
<dbReference type="PANTHER" id="PTHR12428">
    <property type="entry name" value="OXA1"/>
    <property type="match status" value="1"/>
</dbReference>
<evidence type="ECO:0000256" key="13">
    <source>
        <dbReference type="HAMAP-Rule" id="MF_01810"/>
    </source>
</evidence>
<keyword evidence="6 13" id="KW-0812">Transmembrane</keyword>
<gene>
    <name evidence="13" type="primary">yidC</name>
    <name evidence="18" type="ORF">AXK11_01100</name>
</gene>
<keyword evidence="8 13" id="KW-1133">Transmembrane helix</keyword>
<feature type="region of interest" description="Disordered" evidence="14">
    <location>
        <begin position="28"/>
        <end position="67"/>
    </location>
</feature>
<feature type="chain" id="PRO_5007489622" description="Membrane protein insertase YidC" evidence="15">
    <location>
        <begin position="24"/>
        <end position="637"/>
    </location>
</feature>
<dbReference type="InterPro" id="IPR028055">
    <property type="entry name" value="YidC/Oxa/ALB_C"/>
</dbReference>
<dbReference type="GO" id="GO:0005886">
    <property type="term" value="C:plasma membrane"/>
    <property type="evidence" value="ECO:0007669"/>
    <property type="project" value="UniProtKB-SubCell"/>
</dbReference>
<dbReference type="OrthoDB" id="9780552at2"/>
<feature type="region of interest" description="Disordered" evidence="14">
    <location>
        <begin position="601"/>
        <end position="637"/>
    </location>
</feature>
<dbReference type="HAMAP" id="MF_01810">
    <property type="entry name" value="YidC_type1"/>
    <property type="match status" value="1"/>
</dbReference>
<dbReference type="Pfam" id="PF02096">
    <property type="entry name" value="60KD_IMP"/>
    <property type="match status" value="1"/>
</dbReference>
<feature type="transmembrane region" description="Helical" evidence="13">
    <location>
        <begin position="407"/>
        <end position="431"/>
    </location>
</feature>
<feature type="compositionally biased region" description="Low complexity" evidence="14">
    <location>
        <begin position="45"/>
        <end position="59"/>
    </location>
</feature>
<dbReference type="AlphaFoldDB" id="A0A139SUE2"/>
<dbReference type="EMBL" id="LSZQ01000004">
    <property type="protein sequence ID" value="KXU38185.1"/>
    <property type="molecule type" value="Genomic_DNA"/>
</dbReference>
<dbReference type="CDD" id="cd19961">
    <property type="entry name" value="EcYidC-like_peri"/>
    <property type="match status" value="1"/>
</dbReference>
<dbReference type="PANTHER" id="PTHR12428:SF65">
    <property type="entry name" value="CYTOCHROME C OXIDASE ASSEMBLY PROTEIN COX18, MITOCHONDRIAL"/>
    <property type="match status" value="1"/>
</dbReference>
<evidence type="ECO:0000256" key="1">
    <source>
        <dbReference type="ARBA" id="ARBA00004429"/>
    </source>
</evidence>
<evidence type="ECO:0000256" key="12">
    <source>
        <dbReference type="ARBA" id="ARBA00033342"/>
    </source>
</evidence>
<evidence type="ECO:0000256" key="11">
    <source>
        <dbReference type="ARBA" id="ARBA00033245"/>
    </source>
</evidence>
<evidence type="ECO:0000313" key="19">
    <source>
        <dbReference type="Proteomes" id="UP000070058"/>
    </source>
</evidence>
<evidence type="ECO:0000256" key="7">
    <source>
        <dbReference type="ARBA" id="ARBA00022927"/>
    </source>
</evidence>
<keyword evidence="4 13" id="KW-0813">Transport</keyword>
<dbReference type="GO" id="GO:0015031">
    <property type="term" value="P:protein transport"/>
    <property type="evidence" value="ECO:0007669"/>
    <property type="project" value="UniProtKB-KW"/>
</dbReference>
<feature type="transmembrane region" description="Helical" evidence="13">
    <location>
        <begin position="518"/>
        <end position="539"/>
    </location>
</feature>
<dbReference type="CDD" id="cd20070">
    <property type="entry name" value="5TM_YidC_Alb3"/>
    <property type="match status" value="1"/>
</dbReference>
<evidence type="ECO:0000256" key="2">
    <source>
        <dbReference type="ARBA" id="ARBA00010527"/>
    </source>
</evidence>
<comment type="subcellular location">
    <subcellularLocation>
        <location evidence="1">Cell inner membrane</location>
        <topology evidence="1">Multi-pass membrane protein</topology>
    </subcellularLocation>
    <subcellularLocation>
        <location evidence="13">Cell membrane</location>
        <topology evidence="13">Multi-pass membrane protein</topology>
    </subcellularLocation>
</comment>
<feature type="signal peptide" evidence="15">
    <location>
        <begin position="1"/>
        <end position="23"/>
    </location>
</feature>
<comment type="caution">
    <text evidence="18">The sequence shown here is derived from an EMBL/GenBank/DDBJ whole genome shotgun (WGS) entry which is preliminary data.</text>
</comment>
<keyword evidence="5 13" id="KW-1003">Cell membrane</keyword>
<comment type="subunit">
    <text evidence="13">Interacts with the Sec translocase complex via SecD. Specifically interacts with transmembrane segments of nascent integral membrane proteins during membrane integration.</text>
</comment>
<proteinExistence type="inferred from homology"/>
<protein>
    <recommendedName>
        <fullName evidence="3 13">Membrane protein insertase YidC</fullName>
    </recommendedName>
    <alternativeName>
        <fullName evidence="12 13">Foldase YidC</fullName>
    </alternativeName>
    <alternativeName>
        <fullName evidence="11 13">Membrane integrase YidC</fullName>
    </alternativeName>
    <alternativeName>
        <fullName evidence="13">Membrane protein YidC</fullName>
    </alternativeName>
</protein>
<comment type="similarity">
    <text evidence="2 13">Belongs to the OXA1/ALB3/YidC family. Type 1 subfamily.</text>
</comment>
<dbReference type="PRINTS" id="PR01900">
    <property type="entry name" value="YIDCPROTEIN"/>
</dbReference>
<evidence type="ECO:0000259" key="16">
    <source>
        <dbReference type="Pfam" id="PF02096"/>
    </source>
</evidence>
<evidence type="ECO:0000256" key="4">
    <source>
        <dbReference type="ARBA" id="ARBA00022448"/>
    </source>
</evidence>
<accession>A0A139SUE2</accession>
<feature type="transmembrane region" description="Helical" evidence="13">
    <location>
        <begin position="559"/>
        <end position="578"/>
    </location>
</feature>